<feature type="transmembrane region" description="Helical" evidence="4">
    <location>
        <begin position="12"/>
        <end position="33"/>
    </location>
</feature>
<keyword evidence="4" id="KW-0812">Transmembrane</keyword>
<dbReference type="Proteomes" id="UP001596147">
    <property type="component" value="Unassembled WGS sequence"/>
</dbReference>
<comment type="similarity">
    <text evidence="2">Belongs to the membrane fusion protein (MFP) (TC 8.A.1) family.</text>
</comment>
<organism evidence="7 8">
    <name type="scientific">Lederbergia graminis</name>
    <dbReference type="NCBI Taxonomy" id="735518"/>
    <lineage>
        <taxon>Bacteria</taxon>
        <taxon>Bacillati</taxon>
        <taxon>Bacillota</taxon>
        <taxon>Bacilli</taxon>
        <taxon>Bacillales</taxon>
        <taxon>Bacillaceae</taxon>
        <taxon>Lederbergia</taxon>
    </lineage>
</organism>
<dbReference type="RefSeq" id="WP_382349469.1">
    <property type="nucleotide sequence ID" value="NZ_JBHSMC010000008.1"/>
</dbReference>
<evidence type="ECO:0000259" key="6">
    <source>
        <dbReference type="Pfam" id="PF25984"/>
    </source>
</evidence>
<dbReference type="PANTHER" id="PTHR32347">
    <property type="entry name" value="EFFLUX SYSTEM COMPONENT YKNX-RELATED"/>
    <property type="match status" value="1"/>
</dbReference>
<comment type="subcellular location">
    <subcellularLocation>
        <location evidence="1">Cell envelope</location>
    </subcellularLocation>
</comment>
<feature type="domain" description="Multidrug resistance protein MdtA-like C-terminal permuted SH3" evidence="5">
    <location>
        <begin position="292"/>
        <end position="346"/>
    </location>
</feature>
<sequence>MPIKKKKILYKRYAFIWLAIVFGTILGGCSFLPKEEPVLAPPLSEPPELDYETAVVTRGELVKSVNGAGTFVSDKQHDLFYSNDGGRLEEVYVTRGDTVKKGQLLVKLQTGNLEFDISQVELDLKKAELRLKQMRESEHPDKVGIEIAKLDIQGIKNRLNLMYDQLAASKITSPIDGTVNFATDIQQGQYVGAYQVLVQVADIKNLHLQYSAISPADVVDVKTGMEATVEVNGEKITGKVIQTPIDIPSDIFQQNPDHYGKTVVIGFDELPEAATVGSVNRMEIITAKEEDTLIIPKSTLRTSNGRNYVQVLKDNTKREVDIEVGIISGTEVEVLKGLEEGDVVIIK</sequence>
<dbReference type="NCBIfam" id="TIGR01730">
    <property type="entry name" value="RND_mfp"/>
    <property type="match status" value="1"/>
</dbReference>
<reference evidence="8" key="1">
    <citation type="journal article" date="2019" name="Int. J. Syst. Evol. Microbiol.">
        <title>The Global Catalogue of Microorganisms (GCM) 10K type strain sequencing project: providing services to taxonomists for standard genome sequencing and annotation.</title>
        <authorList>
            <consortium name="The Broad Institute Genomics Platform"/>
            <consortium name="The Broad Institute Genome Sequencing Center for Infectious Disease"/>
            <person name="Wu L."/>
            <person name="Ma J."/>
        </authorList>
    </citation>
    <scope>NUCLEOTIDE SEQUENCE [LARGE SCALE GENOMIC DNA]</scope>
    <source>
        <strain evidence="8">CGMCC 1.12237</strain>
    </source>
</reference>
<dbReference type="Gene3D" id="2.40.50.100">
    <property type="match status" value="1"/>
</dbReference>
<dbReference type="InterPro" id="IPR050465">
    <property type="entry name" value="UPF0194_transport"/>
</dbReference>
<dbReference type="PROSITE" id="PS51257">
    <property type="entry name" value="PROKAR_LIPOPROTEIN"/>
    <property type="match status" value="1"/>
</dbReference>
<protein>
    <submittedName>
        <fullName evidence="7">Efflux RND transporter periplasmic adaptor subunit</fullName>
    </submittedName>
</protein>
<dbReference type="EMBL" id="JBHSMC010000008">
    <property type="protein sequence ID" value="MFC5464518.1"/>
    <property type="molecule type" value="Genomic_DNA"/>
</dbReference>
<comment type="caution">
    <text evidence="7">The sequence shown here is derived from an EMBL/GenBank/DDBJ whole genome shotgun (WGS) entry which is preliminary data.</text>
</comment>
<proteinExistence type="inferred from homology"/>
<evidence type="ECO:0000256" key="2">
    <source>
        <dbReference type="ARBA" id="ARBA00009477"/>
    </source>
</evidence>
<keyword evidence="4" id="KW-1133">Transmembrane helix</keyword>
<dbReference type="InterPro" id="IPR058639">
    <property type="entry name" value="BSH_YknX-like"/>
</dbReference>
<evidence type="ECO:0000259" key="5">
    <source>
        <dbReference type="Pfam" id="PF25967"/>
    </source>
</evidence>
<evidence type="ECO:0000256" key="4">
    <source>
        <dbReference type="SAM" id="Phobius"/>
    </source>
</evidence>
<evidence type="ECO:0000313" key="8">
    <source>
        <dbReference type="Proteomes" id="UP001596147"/>
    </source>
</evidence>
<dbReference type="Gene3D" id="2.40.420.20">
    <property type="match status" value="1"/>
</dbReference>
<dbReference type="SUPFAM" id="SSF111369">
    <property type="entry name" value="HlyD-like secretion proteins"/>
    <property type="match status" value="1"/>
</dbReference>
<accession>A0ABW0LF89</accession>
<name>A0ABW0LF89_9BACI</name>
<evidence type="ECO:0000313" key="7">
    <source>
        <dbReference type="EMBL" id="MFC5464518.1"/>
    </source>
</evidence>
<keyword evidence="8" id="KW-1185">Reference proteome</keyword>
<dbReference type="InterPro" id="IPR006143">
    <property type="entry name" value="RND_pump_MFP"/>
</dbReference>
<feature type="domain" description="YknX-like barrel-sandwich hybrid" evidence="6">
    <location>
        <begin position="79"/>
        <end position="181"/>
    </location>
</feature>
<dbReference type="InterPro" id="IPR058627">
    <property type="entry name" value="MdtA-like_C"/>
</dbReference>
<keyword evidence="3" id="KW-0175">Coiled coil</keyword>
<evidence type="ECO:0000256" key="3">
    <source>
        <dbReference type="ARBA" id="ARBA00023054"/>
    </source>
</evidence>
<evidence type="ECO:0000256" key="1">
    <source>
        <dbReference type="ARBA" id="ARBA00004196"/>
    </source>
</evidence>
<dbReference type="Pfam" id="PF25984">
    <property type="entry name" value="BSH_YknX"/>
    <property type="match status" value="1"/>
</dbReference>
<gene>
    <name evidence="7" type="ORF">ACFPM4_07110</name>
</gene>
<keyword evidence="4" id="KW-0472">Membrane</keyword>
<dbReference type="Pfam" id="PF25967">
    <property type="entry name" value="RND-MFP_C"/>
    <property type="match status" value="1"/>
</dbReference>